<keyword evidence="2 5" id="KW-0132">Cell division</keyword>
<comment type="caution">
    <text evidence="8">The sequence shown here is derived from an EMBL/GenBank/DDBJ whole genome shotgun (WGS) entry which is preliminary data.</text>
</comment>
<dbReference type="CDD" id="cd24048">
    <property type="entry name" value="ASKHA_NBD_FtsA"/>
    <property type="match status" value="1"/>
</dbReference>
<organism evidence="8 9">
    <name type="scientific">candidate division TA06 bacterium</name>
    <dbReference type="NCBI Taxonomy" id="2250710"/>
    <lineage>
        <taxon>Bacteria</taxon>
        <taxon>Bacteria division TA06</taxon>
    </lineage>
</organism>
<evidence type="ECO:0000256" key="1">
    <source>
        <dbReference type="ARBA" id="ARBA00022475"/>
    </source>
</evidence>
<dbReference type="Pfam" id="PF02491">
    <property type="entry name" value="SHS2_FTSA"/>
    <property type="match status" value="1"/>
</dbReference>
<keyword evidence="3 5" id="KW-0472">Membrane</keyword>
<dbReference type="PANTHER" id="PTHR32432:SF4">
    <property type="entry name" value="CELL DIVISION PROTEIN FTSA"/>
    <property type="match status" value="1"/>
</dbReference>
<dbReference type="AlphaFoldDB" id="A0A933I8G9"/>
<gene>
    <name evidence="5 8" type="primary">ftsA</name>
    <name evidence="8" type="ORF">HY768_05070</name>
</gene>
<dbReference type="PANTHER" id="PTHR32432">
    <property type="entry name" value="CELL DIVISION PROTEIN FTSA-RELATED"/>
    <property type="match status" value="1"/>
</dbReference>
<sequence>MANTIVGLDLGTTKIACIIAEVDRDELKIVGVGTCNSTEGLRRGVVVNLEKTAKAIEKAVSGAEQMAGIKVDSVYAGIAGDHIRSINSRGVIAVARGSQEITQSDVDRVIDAAQAVYIPMDREMLHVIPQGFIVDTQRGIKDPIGMSGVRLEAEVHIVTGAVTSAENVYKSVKRAGLKVNDLVLQPLASSYAVLTPDEKALGVALLDIGGGTTDIALFYEDAICHTAVIGLGGHNLTNDIAIGLKTPYDQAEQIKQKYGCATIGEVKEDEMIAVSGVAGREERTISRQVLAQIIEPRMEEIFSLAHREIKRAEAGETIGAGIVLTGGTAKLAGAAVLAEQVFNQPVRVGEPKGLGGITDLVRDPKYATAVGLVLYGYEKRFKKDGPGIDESHLFEAILGKMKSWFSDLFNG</sequence>
<dbReference type="GO" id="GO:0032153">
    <property type="term" value="C:cell division site"/>
    <property type="evidence" value="ECO:0007669"/>
    <property type="project" value="UniProtKB-UniRule"/>
</dbReference>
<evidence type="ECO:0000256" key="6">
    <source>
        <dbReference type="PIRNR" id="PIRNR003101"/>
    </source>
</evidence>
<comment type="subcellular location">
    <subcellularLocation>
        <location evidence="5">Cell membrane</location>
        <topology evidence="5">Peripheral membrane protein</topology>
        <orientation evidence="5">Cytoplasmic side</orientation>
    </subcellularLocation>
    <text evidence="5">Localizes to the Z ring in an FtsZ-dependent manner. Targeted to the membrane through a conserved C-terminal amphipathic helix.</text>
</comment>
<keyword evidence="4 5" id="KW-0131">Cell cycle</keyword>
<feature type="domain" description="SHS2" evidence="7">
    <location>
        <begin position="5"/>
        <end position="193"/>
    </location>
</feature>
<reference evidence="8" key="1">
    <citation type="submission" date="2020-07" db="EMBL/GenBank/DDBJ databases">
        <title>Huge and variable diversity of episymbiotic CPR bacteria and DPANN archaea in groundwater ecosystems.</title>
        <authorList>
            <person name="He C.Y."/>
            <person name="Keren R."/>
            <person name="Whittaker M."/>
            <person name="Farag I.F."/>
            <person name="Doudna J."/>
            <person name="Cate J.H.D."/>
            <person name="Banfield J.F."/>
        </authorList>
    </citation>
    <scope>NUCLEOTIDE SEQUENCE</scope>
    <source>
        <strain evidence="8">NC_groundwater_1520_Pr4_B-0.1um_53_5</strain>
    </source>
</reference>
<keyword evidence="1 5" id="KW-1003">Cell membrane</keyword>
<dbReference type="PIRSF" id="PIRSF003101">
    <property type="entry name" value="FtsA"/>
    <property type="match status" value="1"/>
</dbReference>
<dbReference type="InterPro" id="IPR050696">
    <property type="entry name" value="FtsA/MreB"/>
</dbReference>
<comment type="function">
    <text evidence="5 6">Cell division protein that is involved in the assembly of the Z ring. May serve as a membrane anchor for the Z ring.</text>
</comment>
<dbReference type="InterPro" id="IPR043129">
    <property type="entry name" value="ATPase_NBD"/>
</dbReference>
<evidence type="ECO:0000313" key="9">
    <source>
        <dbReference type="Proteomes" id="UP000736328"/>
    </source>
</evidence>
<comment type="similarity">
    <text evidence="5 6">Belongs to the FtsA/MreB family.</text>
</comment>
<evidence type="ECO:0000256" key="4">
    <source>
        <dbReference type="ARBA" id="ARBA00023306"/>
    </source>
</evidence>
<dbReference type="EMBL" id="JACQXR010000061">
    <property type="protein sequence ID" value="MBI4726580.1"/>
    <property type="molecule type" value="Genomic_DNA"/>
</dbReference>
<protein>
    <recommendedName>
        <fullName evidence="5 6">Cell division protein FtsA</fullName>
    </recommendedName>
</protein>
<dbReference type="GO" id="GO:0009898">
    <property type="term" value="C:cytoplasmic side of plasma membrane"/>
    <property type="evidence" value="ECO:0007669"/>
    <property type="project" value="UniProtKB-UniRule"/>
</dbReference>
<comment type="subunit">
    <text evidence="5">Self-interacts. Interacts with FtsZ.</text>
</comment>
<evidence type="ECO:0000256" key="5">
    <source>
        <dbReference type="HAMAP-Rule" id="MF_02033"/>
    </source>
</evidence>
<dbReference type="SMART" id="SM00842">
    <property type="entry name" value="FtsA"/>
    <property type="match status" value="1"/>
</dbReference>
<evidence type="ECO:0000259" key="7">
    <source>
        <dbReference type="SMART" id="SM00842"/>
    </source>
</evidence>
<dbReference type="InterPro" id="IPR020823">
    <property type="entry name" value="Cell_div_FtsA"/>
</dbReference>
<dbReference type="HAMAP" id="MF_02033">
    <property type="entry name" value="FtsA"/>
    <property type="match status" value="1"/>
</dbReference>
<dbReference type="Gene3D" id="3.30.1490.110">
    <property type="match status" value="1"/>
</dbReference>
<evidence type="ECO:0000256" key="2">
    <source>
        <dbReference type="ARBA" id="ARBA00022618"/>
    </source>
</evidence>
<proteinExistence type="inferred from homology"/>
<dbReference type="GO" id="GO:0043093">
    <property type="term" value="P:FtsZ-dependent cytokinesis"/>
    <property type="evidence" value="ECO:0007669"/>
    <property type="project" value="UniProtKB-UniRule"/>
</dbReference>
<dbReference type="SUPFAM" id="SSF53067">
    <property type="entry name" value="Actin-like ATPase domain"/>
    <property type="match status" value="2"/>
</dbReference>
<dbReference type="InterPro" id="IPR003494">
    <property type="entry name" value="SHS2_FtsA"/>
</dbReference>
<name>A0A933I8G9_UNCT6</name>
<dbReference type="NCBIfam" id="TIGR01174">
    <property type="entry name" value="ftsA"/>
    <property type="match status" value="1"/>
</dbReference>
<accession>A0A933I8G9</accession>
<evidence type="ECO:0000256" key="3">
    <source>
        <dbReference type="ARBA" id="ARBA00023136"/>
    </source>
</evidence>
<evidence type="ECO:0000313" key="8">
    <source>
        <dbReference type="EMBL" id="MBI4726580.1"/>
    </source>
</evidence>
<dbReference type="Gene3D" id="3.30.420.40">
    <property type="match status" value="2"/>
</dbReference>
<dbReference type="FunFam" id="3.30.1490.110:FF:000001">
    <property type="entry name" value="Cell division protein FtsA"/>
    <property type="match status" value="1"/>
</dbReference>
<dbReference type="Pfam" id="PF14450">
    <property type="entry name" value="FtsA"/>
    <property type="match status" value="1"/>
</dbReference>
<dbReference type="Proteomes" id="UP000736328">
    <property type="component" value="Unassembled WGS sequence"/>
</dbReference>